<dbReference type="AlphaFoldDB" id="A0A0G4N8H2"/>
<dbReference type="Gene3D" id="1.10.1410.10">
    <property type="match status" value="1"/>
</dbReference>
<protein>
    <submittedName>
        <fullName evidence="1">Uncharacterized protein</fullName>
    </submittedName>
</protein>
<sequence length="88" mass="9679">DRLSIIDPNNSSNDISGGSSNVGIIFYDFHSAHRMIKERMAELSKGGGHGTNMASILETILAGNYSSFRLQRGHLRLLHEKHIGPCDD</sequence>
<evidence type="ECO:0000313" key="1">
    <source>
        <dbReference type="EMBL" id="CRK42699.1"/>
    </source>
</evidence>
<dbReference type="Proteomes" id="UP000045706">
    <property type="component" value="Unassembled WGS sequence"/>
</dbReference>
<reference evidence="2" key="1">
    <citation type="submission" date="2015-05" db="EMBL/GenBank/DDBJ databases">
        <authorList>
            <person name="Fogelqvist Johan"/>
        </authorList>
    </citation>
    <scope>NUCLEOTIDE SEQUENCE [LARGE SCALE GENOMIC DNA]</scope>
</reference>
<dbReference type="EMBL" id="CVQI01032911">
    <property type="protein sequence ID" value="CRK42699.1"/>
    <property type="molecule type" value="Genomic_DNA"/>
</dbReference>
<name>A0A0G4N8H2_VERLO</name>
<accession>A0A0G4N8H2</accession>
<organism evidence="1 2">
    <name type="scientific">Verticillium longisporum</name>
    <name type="common">Verticillium dahliae var. longisporum</name>
    <dbReference type="NCBI Taxonomy" id="100787"/>
    <lineage>
        <taxon>Eukaryota</taxon>
        <taxon>Fungi</taxon>
        <taxon>Dikarya</taxon>
        <taxon>Ascomycota</taxon>
        <taxon>Pezizomycotina</taxon>
        <taxon>Sordariomycetes</taxon>
        <taxon>Hypocreomycetidae</taxon>
        <taxon>Glomerellales</taxon>
        <taxon>Plectosphaerellaceae</taxon>
        <taxon>Verticillium</taxon>
    </lineage>
</organism>
<feature type="non-terminal residue" evidence="1">
    <location>
        <position position="88"/>
    </location>
</feature>
<proteinExistence type="predicted"/>
<evidence type="ECO:0000313" key="2">
    <source>
        <dbReference type="Proteomes" id="UP000045706"/>
    </source>
</evidence>
<feature type="non-terminal residue" evidence="1">
    <location>
        <position position="1"/>
    </location>
</feature>
<gene>
    <name evidence="1" type="ORF">BN1723_019045</name>
</gene>